<organism evidence="5 6">
    <name type="scientific">Qingshengfaniella alkalisoli</name>
    <dbReference type="NCBI Taxonomy" id="2599296"/>
    <lineage>
        <taxon>Bacteria</taxon>
        <taxon>Pseudomonadati</taxon>
        <taxon>Pseudomonadota</taxon>
        <taxon>Alphaproteobacteria</taxon>
        <taxon>Rhodobacterales</taxon>
        <taxon>Paracoccaceae</taxon>
        <taxon>Qingshengfaniella</taxon>
    </lineage>
</organism>
<gene>
    <name evidence="5" type="ORF">FPZ52_12045</name>
</gene>
<dbReference type="SMART" id="SM00895">
    <property type="entry name" value="FCD"/>
    <property type="match status" value="1"/>
</dbReference>
<dbReference type="Gene3D" id="1.20.120.530">
    <property type="entry name" value="GntR ligand-binding domain-like"/>
    <property type="match status" value="1"/>
</dbReference>
<keyword evidence="2" id="KW-0238">DNA-binding</keyword>
<evidence type="ECO:0000256" key="2">
    <source>
        <dbReference type="ARBA" id="ARBA00023125"/>
    </source>
</evidence>
<dbReference type="KEGG" id="lit:FPZ52_12045"/>
<dbReference type="CDD" id="cd07377">
    <property type="entry name" value="WHTH_GntR"/>
    <property type="match status" value="1"/>
</dbReference>
<feature type="domain" description="HTH gntR-type" evidence="4">
    <location>
        <begin position="8"/>
        <end position="76"/>
    </location>
</feature>
<dbReference type="InterPro" id="IPR000524">
    <property type="entry name" value="Tscrpt_reg_HTH_GntR"/>
</dbReference>
<dbReference type="AlphaFoldDB" id="A0A5B8J0N5"/>
<keyword evidence="5" id="KW-0614">Plasmid</keyword>
<dbReference type="GO" id="GO:0003677">
    <property type="term" value="F:DNA binding"/>
    <property type="evidence" value="ECO:0007669"/>
    <property type="project" value="UniProtKB-KW"/>
</dbReference>
<dbReference type="InterPro" id="IPR011711">
    <property type="entry name" value="GntR_C"/>
</dbReference>
<accession>A0A5B8J0N5</accession>
<dbReference type="PANTHER" id="PTHR43537">
    <property type="entry name" value="TRANSCRIPTIONAL REGULATOR, GNTR FAMILY"/>
    <property type="match status" value="1"/>
</dbReference>
<dbReference type="PRINTS" id="PR00035">
    <property type="entry name" value="HTHGNTR"/>
</dbReference>
<keyword evidence="3" id="KW-0804">Transcription</keyword>
<dbReference type="Proteomes" id="UP000318483">
    <property type="component" value="Plasmid unnamed1"/>
</dbReference>
<dbReference type="SMART" id="SM00345">
    <property type="entry name" value="HTH_GNTR"/>
    <property type="match status" value="1"/>
</dbReference>
<dbReference type="Gene3D" id="1.10.10.10">
    <property type="entry name" value="Winged helix-like DNA-binding domain superfamily/Winged helix DNA-binding domain"/>
    <property type="match status" value="1"/>
</dbReference>
<dbReference type="OrthoDB" id="9028214at2"/>
<dbReference type="RefSeq" id="WP_146365856.1">
    <property type="nucleotide sequence ID" value="NZ_CP042262.1"/>
</dbReference>
<evidence type="ECO:0000259" key="4">
    <source>
        <dbReference type="PROSITE" id="PS50949"/>
    </source>
</evidence>
<protein>
    <submittedName>
        <fullName evidence="5">FCD domain-containing protein</fullName>
    </submittedName>
</protein>
<dbReference type="Pfam" id="PF00392">
    <property type="entry name" value="GntR"/>
    <property type="match status" value="1"/>
</dbReference>
<geneLocation type="plasmid" evidence="5 6">
    <name>unnamed1</name>
</geneLocation>
<evidence type="ECO:0000256" key="1">
    <source>
        <dbReference type="ARBA" id="ARBA00023015"/>
    </source>
</evidence>
<dbReference type="PANTHER" id="PTHR43537:SF5">
    <property type="entry name" value="UXU OPERON TRANSCRIPTIONAL REGULATOR"/>
    <property type="match status" value="1"/>
</dbReference>
<evidence type="ECO:0000313" key="5">
    <source>
        <dbReference type="EMBL" id="QDY70438.1"/>
    </source>
</evidence>
<dbReference type="Pfam" id="PF07729">
    <property type="entry name" value="FCD"/>
    <property type="match status" value="1"/>
</dbReference>
<reference evidence="5 6" key="1">
    <citation type="submission" date="2019-07" db="EMBL/GenBank/DDBJ databases">
        <title>Litoreibacter alkalisoli sp. nov., isolated from saline-alkaline soil.</title>
        <authorList>
            <person name="Wang S."/>
            <person name="Xu L."/>
            <person name="Xing Y.-T."/>
            <person name="Sun J.-Q."/>
        </authorList>
    </citation>
    <scope>NUCLEOTIDE SEQUENCE [LARGE SCALE GENOMIC DNA]</scope>
    <source>
        <strain evidence="5 6">LN3S51</strain>
        <plasmid evidence="5 6">unnamed1</plasmid>
    </source>
</reference>
<name>A0A5B8J0N5_9RHOB</name>
<evidence type="ECO:0000256" key="3">
    <source>
        <dbReference type="ARBA" id="ARBA00023163"/>
    </source>
</evidence>
<dbReference type="SUPFAM" id="SSF46785">
    <property type="entry name" value="Winged helix' DNA-binding domain"/>
    <property type="match status" value="1"/>
</dbReference>
<dbReference type="PROSITE" id="PS50949">
    <property type="entry name" value="HTH_GNTR"/>
    <property type="match status" value="1"/>
</dbReference>
<sequence length="240" mass="26528">MTELSSTERMPEVIAEALISEIREGEIPVGGALPTERQLCERFDTSRPTIREALALMQMRGFLDSGGGRRPKAARPSLQTILHSAADHIRDLLGGTESGAHLEQMRQFIETGAAREAAMRGDRAQIARLQEALIRNEAAIGTSQFAATDIAFHRVLVSIVGNPVMLTLHDMFVSELLAQRPAVDDPARHDAMAFDEHTAIYDAVLNGDVMMATDVMDRHLARSYRARLKNPKRRNGPQDH</sequence>
<dbReference type="EMBL" id="CP042262">
    <property type="protein sequence ID" value="QDY70438.1"/>
    <property type="molecule type" value="Genomic_DNA"/>
</dbReference>
<dbReference type="GO" id="GO:0003700">
    <property type="term" value="F:DNA-binding transcription factor activity"/>
    <property type="evidence" value="ECO:0007669"/>
    <property type="project" value="InterPro"/>
</dbReference>
<evidence type="ECO:0000313" key="6">
    <source>
        <dbReference type="Proteomes" id="UP000318483"/>
    </source>
</evidence>
<dbReference type="InterPro" id="IPR036388">
    <property type="entry name" value="WH-like_DNA-bd_sf"/>
</dbReference>
<proteinExistence type="predicted"/>
<dbReference type="InterPro" id="IPR008920">
    <property type="entry name" value="TF_FadR/GntR_C"/>
</dbReference>
<keyword evidence="6" id="KW-1185">Reference proteome</keyword>
<keyword evidence="1" id="KW-0805">Transcription regulation</keyword>
<dbReference type="SUPFAM" id="SSF48008">
    <property type="entry name" value="GntR ligand-binding domain-like"/>
    <property type="match status" value="1"/>
</dbReference>
<dbReference type="InterPro" id="IPR036390">
    <property type="entry name" value="WH_DNA-bd_sf"/>
</dbReference>